<feature type="domain" description="Bin3-type SAM" evidence="8">
    <location>
        <begin position="22"/>
        <end position="271"/>
    </location>
</feature>
<protein>
    <recommendedName>
        <fullName evidence="6">RNA methyltransferase</fullName>
        <ecNumber evidence="6">2.1.1.-</ecNumber>
    </recommendedName>
</protein>
<comment type="caution">
    <text evidence="9">The sequence shown here is derived from an EMBL/GenBank/DDBJ whole genome shotgun (WGS) entry which is preliminary data.</text>
</comment>
<dbReference type="PANTHER" id="PTHR12315:SF0">
    <property type="entry name" value="7SK SNRNA METHYLPHOSPHATE CAPPING ENZYME"/>
    <property type="match status" value="1"/>
</dbReference>
<dbReference type="InterPro" id="IPR029063">
    <property type="entry name" value="SAM-dependent_MTases_sf"/>
</dbReference>
<evidence type="ECO:0000256" key="5">
    <source>
        <dbReference type="PROSITE-ProRule" id="PRU00848"/>
    </source>
</evidence>
<evidence type="ECO:0000313" key="9">
    <source>
        <dbReference type="EMBL" id="KAK7047921.1"/>
    </source>
</evidence>
<feature type="region of interest" description="Disordered" evidence="7">
    <location>
        <begin position="91"/>
        <end position="119"/>
    </location>
</feature>
<dbReference type="InterPro" id="IPR010675">
    <property type="entry name" value="Bin3_C"/>
</dbReference>
<dbReference type="EMBL" id="JAYKXP010000018">
    <property type="protein sequence ID" value="KAK7047921.1"/>
    <property type="molecule type" value="Genomic_DNA"/>
</dbReference>
<sequence length="271" mass="30481">MTAQPFHGNYHGYYTKRPTESDARLTLLPKDIFKGKRVLDIGCNEGFVTIQIAQKYHPQKILGVDIDDTLIRAAWRKRAAVWSQQGPSVSSTVLNAAKESSNGNRKRKRHAESEPSTPDYSHFPLAFEHMFGPLPVPPSQNRGKHVFPHNVAFRTMDFVDGSSPELEEYDVVLAFSITKWIHLNNGDEGLVNFFRRVWDVLKPGGVFMLEPQGWDGYKKARRLIKTQHDLELRPGDFPRVLAEIGFSEVEHLGVGAANEEGNGILSSRSSS</sequence>
<accession>A0AAW0D546</accession>
<evidence type="ECO:0000256" key="2">
    <source>
        <dbReference type="ARBA" id="ARBA00022603"/>
    </source>
</evidence>
<name>A0AAW0D546_9AGAR</name>
<evidence type="ECO:0000256" key="4">
    <source>
        <dbReference type="ARBA" id="ARBA00022691"/>
    </source>
</evidence>
<keyword evidence="2 6" id="KW-0489">Methyltransferase</keyword>
<dbReference type="GO" id="GO:0040031">
    <property type="term" value="P:snRNA modification"/>
    <property type="evidence" value="ECO:0007669"/>
    <property type="project" value="TreeGrafter"/>
</dbReference>
<dbReference type="GO" id="GO:0008171">
    <property type="term" value="F:O-methyltransferase activity"/>
    <property type="evidence" value="ECO:0007669"/>
    <property type="project" value="UniProtKB-UniRule"/>
</dbReference>
<dbReference type="GO" id="GO:0017069">
    <property type="term" value="F:snRNA binding"/>
    <property type="evidence" value="ECO:0007669"/>
    <property type="project" value="TreeGrafter"/>
</dbReference>
<dbReference type="SUPFAM" id="SSF53335">
    <property type="entry name" value="S-adenosyl-L-methionine-dependent methyltransferases"/>
    <property type="match status" value="1"/>
</dbReference>
<comment type="similarity">
    <text evidence="1 6">Belongs to the methyltransferase superfamily.</text>
</comment>
<dbReference type="CDD" id="cd02440">
    <property type="entry name" value="AdoMet_MTases"/>
    <property type="match status" value="1"/>
</dbReference>
<evidence type="ECO:0000259" key="8">
    <source>
        <dbReference type="PROSITE" id="PS51515"/>
    </source>
</evidence>
<dbReference type="Pfam" id="PF06859">
    <property type="entry name" value="Bin3"/>
    <property type="match status" value="1"/>
</dbReference>
<organism evidence="9 10">
    <name type="scientific">Paramarasmius palmivorus</name>
    <dbReference type="NCBI Taxonomy" id="297713"/>
    <lineage>
        <taxon>Eukaryota</taxon>
        <taxon>Fungi</taxon>
        <taxon>Dikarya</taxon>
        <taxon>Basidiomycota</taxon>
        <taxon>Agaricomycotina</taxon>
        <taxon>Agaricomycetes</taxon>
        <taxon>Agaricomycetidae</taxon>
        <taxon>Agaricales</taxon>
        <taxon>Marasmiineae</taxon>
        <taxon>Marasmiaceae</taxon>
        <taxon>Paramarasmius</taxon>
    </lineage>
</organism>
<dbReference type="EC" id="2.1.1.-" evidence="6"/>
<keyword evidence="4 5" id="KW-0949">S-adenosyl-L-methionine</keyword>
<evidence type="ECO:0000256" key="3">
    <source>
        <dbReference type="ARBA" id="ARBA00022679"/>
    </source>
</evidence>
<keyword evidence="10" id="KW-1185">Reference proteome</keyword>
<gene>
    <name evidence="9" type="ORF">VNI00_006249</name>
</gene>
<dbReference type="PROSITE" id="PS51515">
    <property type="entry name" value="BIN3_SAM"/>
    <property type="match status" value="1"/>
</dbReference>
<dbReference type="PANTHER" id="PTHR12315">
    <property type="entry name" value="BICOID-INTERACTING PROTEIN RELATED"/>
    <property type="match status" value="1"/>
</dbReference>
<dbReference type="GO" id="GO:0008173">
    <property type="term" value="F:RNA methyltransferase activity"/>
    <property type="evidence" value="ECO:0007669"/>
    <property type="project" value="UniProtKB-UniRule"/>
</dbReference>
<keyword evidence="3 6" id="KW-0808">Transferase</keyword>
<dbReference type="InterPro" id="IPR039772">
    <property type="entry name" value="Bin3-like"/>
</dbReference>
<proteinExistence type="inferred from homology"/>
<dbReference type="AlphaFoldDB" id="A0AAW0D546"/>
<evidence type="ECO:0000256" key="1">
    <source>
        <dbReference type="ARBA" id="ARBA00008361"/>
    </source>
</evidence>
<reference evidence="9 10" key="1">
    <citation type="submission" date="2024-01" db="EMBL/GenBank/DDBJ databases">
        <title>A draft genome for a cacao thread blight-causing isolate of Paramarasmius palmivorus.</title>
        <authorList>
            <person name="Baruah I.K."/>
            <person name="Bukari Y."/>
            <person name="Amoako-Attah I."/>
            <person name="Meinhardt L.W."/>
            <person name="Bailey B.A."/>
            <person name="Cohen S.P."/>
        </authorList>
    </citation>
    <scope>NUCLEOTIDE SEQUENCE [LARGE SCALE GENOMIC DNA]</scope>
    <source>
        <strain evidence="9 10">GH-12</strain>
    </source>
</reference>
<evidence type="ECO:0000256" key="6">
    <source>
        <dbReference type="RuleBase" id="RU367087"/>
    </source>
</evidence>
<dbReference type="Proteomes" id="UP001383192">
    <property type="component" value="Unassembled WGS sequence"/>
</dbReference>
<dbReference type="GO" id="GO:0032259">
    <property type="term" value="P:methylation"/>
    <property type="evidence" value="ECO:0007669"/>
    <property type="project" value="UniProtKB-KW"/>
</dbReference>
<evidence type="ECO:0000256" key="7">
    <source>
        <dbReference type="SAM" id="MobiDB-lite"/>
    </source>
</evidence>
<dbReference type="Gene3D" id="3.40.50.150">
    <property type="entry name" value="Vaccinia Virus protein VP39"/>
    <property type="match status" value="1"/>
</dbReference>
<feature type="compositionally biased region" description="Polar residues" evidence="7">
    <location>
        <begin position="91"/>
        <end position="103"/>
    </location>
</feature>
<evidence type="ECO:0000313" key="10">
    <source>
        <dbReference type="Proteomes" id="UP001383192"/>
    </source>
</evidence>
<dbReference type="InterPro" id="IPR024160">
    <property type="entry name" value="BIN3_SAM-bd_dom"/>
</dbReference>